<evidence type="ECO:0000313" key="3">
    <source>
        <dbReference type="Proteomes" id="UP000244189"/>
    </source>
</evidence>
<dbReference type="EMBL" id="QAOG01000001">
    <property type="protein sequence ID" value="PTQ62016.1"/>
    <property type="molecule type" value="Genomic_DNA"/>
</dbReference>
<evidence type="ECO:0000313" key="2">
    <source>
        <dbReference type="EMBL" id="PTQ62016.1"/>
    </source>
</evidence>
<dbReference type="Proteomes" id="UP000244189">
    <property type="component" value="Unassembled WGS sequence"/>
</dbReference>
<dbReference type="PANTHER" id="PTHR22916">
    <property type="entry name" value="GLYCOSYLTRANSFERASE"/>
    <property type="match status" value="1"/>
</dbReference>
<dbReference type="Gene3D" id="3.90.550.10">
    <property type="entry name" value="Spore Coat Polysaccharide Biosynthesis Protein SpsA, Chain A"/>
    <property type="match status" value="1"/>
</dbReference>
<feature type="domain" description="Glycosyltransferase 2-like" evidence="1">
    <location>
        <begin position="29"/>
        <end position="140"/>
    </location>
</feature>
<dbReference type="InterPro" id="IPR001173">
    <property type="entry name" value="Glyco_trans_2-like"/>
</dbReference>
<accession>A0A2T5GRR4</accession>
<dbReference type="SUPFAM" id="SSF53448">
    <property type="entry name" value="Nucleotide-diphospho-sugar transferases"/>
    <property type="match status" value="1"/>
</dbReference>
<dbReference type="InterPro" id="IPR029044">
    <property type="entry name" value="Nucleotide-diphossugar_trans"/>
</dbReference>
<evidence type="ECO:0000259" key="1">
    <source>
        <dbReference type="Pfam" id="PF00535"/>
    </source>
</evidence>
<comment type="caution">
    <text evidence="2">The sequence shown here is derived from an EMBL/GenBank/DDBJ whole genome shotgun (WGS) entry which is preliminary data.</text>
</comment>
<dbReference type="PANTHER" id="PTHR22916:SF3">
    <property type="entry name" value="UDP-GLCNAC:BETAGAL BETA-1,3-N-ACETYLGLUCOSAMINYLTRANSFERASE-LIKE PROTEIN 1"/>
    <property type="match status" value="1"/>
</dbReference>
<keyword evidence="2" id="KW-0808">Transferase</keyword>
<proteinExistence type="predicted"/>
<protein>
    <submittedName>
        <fullName evidence="2">Glycosyl transferase family 2</fullName>
    </submittedName>
</protein>
<dbReference type="Pfam" id="PF00535">
    <property type="entry name" value="Glycos_transf_2"/>
    <property type="match status" value="1"/>
</dbReference>
<sequence length="381" mass="41764">MQKDMRQDAPMDMGVGAPGAGPAANPAVSVVMAAYNGAGLIEETLASLQAQTFTDFEVIVVDDCSTDNTRDVVRAWPDPRVRLVEMARNGGPVLARNRGFAEARGRYIAALDHDDICRPDRFARQVAYLDAHPDTVLLGTAADLLTEGVVGPSRYAPSTTPALVAWLTCIENPLVWSSTMMRTATARRLDPVTRPELLYAEDFDLYQRIQHFGAVARLDAALVLYRVHPGGVSKRFVDTMEAASVRVLTERYARLFDDRAERVATLIMLHNMARRPVPDRAALATLGSALSVIQADFLATHDCSPHDIRLIRWETARRWGDIGRAALRAGTVRLADVLAVRPDHLGLGYAGLEALLWSGLIGGVRRARQRMEQSRMAQTAG</sequence>
<gene>
    <name evidence="2" type="ORF">C8J26_0287</name>
</gene>
<dbReference type="GO" id="GO:0016758">
    <property type="term" value="F:hexosyltransferase activity"/>
    <property type="evidence" value="ECO:0007669"/>
    <property type="project" value="UniProtKB-ARBA"/>
</dbReference>
<dbReference type="CDD" id="cd00761">
    <property type="entry name" value="Glyco_tranf_GTA_type"/>
    <property type="match status" value="1"/>
</dbReference>
<name>A0A2T5GRR4_9SPHN</name>
<keyword evidence="3" id="KW-1185">Reference proteome</keyword>
<dbReference type="AlphaFoldDB" id="A0A2T5GRR4"/>
<organism evidence="2 3">
    <name type="scientific">Sphingomonas aurantiaca</name>
    <dbReference type="NCBI Taxonomy" id="185949"/>
    <lineage>
        <taxon>Bacteria</taxon>
        <taxon>Pseudomonadati</taxon>
        <taxon>Pseudomonadota</taxon>
        <taxon>Alphaproteobacteria</taxon>
        <taxon>Sphingomonadales</taxon>
        <taxon>Sphingomonadaceae</taxon>
        <taxon>Sphingomonas</taxon>
    </lineage>
</organism>
<reference evidence="2 3" key="1">
    <citation type="submission" date="2018-04" db="EMBL/GenBank/DDBJ databases">
        <title>Genomic Encyclopedia of Type Strains, Phase III (KMG-III): the genomes of soil and plant-associated and newly described type strains.</title>
        <authorList>
            <person name="Whitman W."/>
        </authorList>
    </citation>
    <scope>NUCLEOTIDE SEQUENCE [LARGE SCALE GENOMIC DNA]</scope>
    <source>
        <strain evidence="2 3">MA101b</strain>
    </source>
</reference>